<feature type="transmembrane region" description="Helical" evidence="6">
    <location>
        <begin position="141"/>
        <end position="159"/>
    </location>
</feature>
<dbReference type="Proteomes" id="UP000760494">
    <property type="component" value="Unassembled WGS sequence"/>
</dbReference>
<dbReference type="EMBL" id="CABFJX010000392">
    <property type="protein sequence ID" value="VTT78383.1"/>
    <property type="molecule type" value="Genomic_DNA"/>
</dbReference>
<feature type="transmembrane region" description="Helical" evidence="6">
    <location>
        <begin position="78"/>
        <end position="96"/>
    </location>
</feature>
<comment type="subcellular location">
    <subcellularLocation>
        <location evidence="1">Membrane</location>
        <topology evidence="1">Multi-pass membrane protein</topology>
    </subcellularLocation>
</comment>
<feature type="transmembrane region" description="Helical" evidence="6">
    <location>
        <begin position="180"/>
        <end position="200"/>
    </location>
</feature>
<proteinExistence type="predicted"/>
<evidence type="ECO:0000313" key="9">
    <source>
        <dbReference type="Proteomes" id="UP000760494"/>
    </source>
</evidence>
<feature type="transmembrane region" description="Helical" evidence="6">
    <location>
        <begin position="245"/>
        <end position="266"/>
    </location>
</feature>
<protein>
    <recommendedName>
        <fullName evidence="7">Major facilitator superfamily (MFS) profile domain-containing protein</fullName>
    </recommendedName>
</protein>
<dbReference type="SUPFAM" id="SSF103473">
    <property type="entry name" value="MFS general substrate transporter"/>
    <property type="match status" value="1"/>
</dbReference>
<accession>A0A9Q9UE51</accession>
<keyword evidence="5 6" id="KW-0472">Membrane</keyword>
<dbReference type="AlphaFoldDB" id="A0A9Q9UE51"/>
<sequence length="580" mass="61782">MEDGDKASISHNEMPVTLEPNASPLVEDEPAGGYHVRWKTLMAVFALSMANCCAAIANTTNTIIHFQVMDLGGADKQAWISNANLLVTLAFGPVLLSRSKADYDKGSLSDRFGKKWFIVIASIIGIVGSVVSGSAQSITTIIIGNILTGLANAGCIMGVPAGQEVTPNKLRPWTMGFSQTLASCAVIAGTLGAGAFVKYQTWRWSYYLNAFVYGTTTVLVTCFYHPPPTTLRRQQSRLDDLFAQVDYFGIMLFVGSIASIMIGLTWGGNTYPWSSSQVLATLIVGCIGLVAFGLYERLFTRQGIFHHDLFVSRNFPILLFVCVVDGMLLLGVNILFSQQIAAMFTTDAVKIATILTPYLATSAFGCLPAGMLMARTKSYRTILVASLIWCSLFVGLMALLNPSRLSWAYAFSAMFGCGTAVTTVIPVVALSLSVPSYLLGTAGTLSVSGRALGGAIGITIFTSIYHNKMGTALPKAVGSVLAAAGQSSLLPDVLSAINSGNPTALSNVPGLPASLIPKVLAANDHANTYSWRFVWIAISVVVAANALAACFLKSVASQMNSHVESALEDSDVRRKQMRDI</sequence>
<evidence type="ECO:0000256" key="3">
    <source>
        <dbReference type="ARBA" id="ARBA00022692"/>
    </source>
</evidence>
<evidence type="ECO:0000256" key="5">
    <source>
        <dbReference type="ARBA" id="ARBA00023136"/>
    </source>
</evidence>
<dbReference type="InterPro" id="IPR020846">
    <property type="entry name" value="MFS_dom"/>
</dbReference>
<feature type="transmembrane region" description="Helical" evidence="6">
    <location>
        <begin position="278"/>
        <end position="295"/>
    </location>
</feature>
<feature type="transmembrane region" description="Helical" evidence="6">
    <location>
        <begin position="348"/>
        <end position="370"/>
    </location>
</feature>
<feature type="transmembrane region" description="Helical" evidence="6">
    <location>
        <begin position="533"/>
        <end position="552"/>
    </location>
</feature>
<dbReference type="PANTHER" id="PTHR23501">
    <property type="entry name" value="MAJOR FACILITATOR SUPERFAMILY"/>
    <property type="match status" value="1"/>
</dbReference>
<evidence type="ECO:0000256" key="4">
    <source>
        <dbReference type="ARBA" id="ARBA00022989"/>
    </source>
</evidence>
<dbReference type="PROSITE" id="PS50850">
    <property type="entry name" value="MFS"/>
    <property type="match status" value="1"/>
</dbReference>
<dbReference type="Gene3D" id="1.20.1250.20">
    <property type="entry name" value="MFS general substrate transporter like domains"/>
    <property type="match status" value="2"/>
</dbReference>
<dbReference type="InterPro" id="IPR036259">
    <property type="entry name" value="MFS_trans_sf"/>
</dbReference>
<keyword evidence="2" id="KW-0813">Transport</keyword>
<dbReference type="Pfam" id="PF06609">
    <property type="entry name" value="TRI12"/>
    <property type="match status" value="1"/>
</dbReference>
<organism evidence="8 9">
    <name type="scientific">Fusarium fujikuroi</name>
    <name type="common">Bakanae and foot rot disease fungus</name>
    <name type="synonym">Gibberella fujikuroi</name>
    <dbReference type="NCBI Taxonomy" id="5127"/>
    <lineage>
        <taxon>Eukaryota</taxon>
        <taxon>Fungi</taxon>
        <taxon>Dikarya</taxon>
        <taxon>Ascomycota</taxon>
        <taxon>Pezizomycotina</taxon>
        <taxon>Sordariomycetes</taxon>
        <taxon>Hypocreomycetidae</taxon>
        <taxon>Hypocreales</taxon>
        <taxon>Nectriaceae</taxon>
        <taxon>Fusarium</taxon>
        <taxon>Fusarium fujikuroi species complex</taxon>
    </lineage>
</organism>
<dbReference type="InterPro" id="IPR010573">
    <property type="entry name" value="MFS_Str1/Tri12-like"/>
</dbReference>
<keyword evidence="3 6" id="KW-0812">Transmembrane</keyword>
<feature type="transmembrane region" description="Helical" evidence="6">
    <location>
        <begin position="315"/>
        <end position="336"/>
    </location>
</feature>
<feature type="transmembrane region" description="Helical" evidence="6">
    <location>
        <begin position="437"/>
        <end position="465"/>
    </location>
</feature>
<evidence type="ECO:0000256" key="6">
    <source>
        <dbReference type="SAM" id="Phobius"/>
    </source>
</evidence>
<comment type="caution">
    <text evidence="8">The sequence shown here is derived from an EMBL/GenBank/DDBJ whole genome shotgun (WGS) entry which is preliminary data.</text>
</comment>
<evidence type="ECO:0000256" key="2">
    <source>
        <dbReference type="ARBA" id="ARBA00022448"/>
    </source>
</evidence>
<dbReference type="PANTHER" id="PTHR23501:SF195">
    <property type="entry name" value="PEP5"/>
    <property type="match status" value="1"/>
</dbReference>
<keyword evidence="4 6" id="KW-1133">Transmembrane helix</keyword>
<gene>
    <name evidence="8" type="ORF">C2S_11044</name>
</gene>
<feature type="transmembrane region" description="Helical" evidence="6">
    <location>
        <begin position="116"/>
        <end position="135"/>
    </location>
</feature>
<feature type="domain" description="Major facilitator superfamily (MFS) profile" evidence="7">
    <location>
        <begin position="46"/>
        <end position="494"/>
    </location>
</feature>
<feature type="transmembrane region" description="Helical" evidence="6">
    <location>
        <begin position="382"/>
        <end position="400"/>
    </location>
</feature>
<name>A0A9Q9UE51_FUSFU</name>
<feature type="transmembrane region" description="Helical" evidence="6">
    <location>
        <begin position="206"/>
        <end position="224"/>
    </location>
</feature>
<evidence type="ECO:0000313" key="8">
    <source>
        <dbReference type="EMBL" id="VTT78383.1"/>
    </source>
</evidence>
<feature type="transmembrane region" description="Helical" evidence="6">
    <location>
        <begin position="40"/>
        <end position="58"/>
    </location>
</feature>
<dbReference type="GO" id="GO:0005886">
    <property type="term" value="C:plasma membrane"/>
    <property type="evidence" value="ECO:0007669"/>
    <property type="project" value="TreeGrafter"/>
</dbReference>
<feature type="transmembrane region" description="Helical" evidence="6">
    <location>
        <begin position="406"/>
        <end position="430"/>
    </location>
</feature>
<reference evidence="8" key="1">
    <citation type="submission" date="2019-05" db="EMBL/GenBank/DDBJ databases">
        <authorList>
            <person name="Piombo E."/>
        </authorList>
    </citation>
    <scope>NUCLEOTIDE SEQUENCE</scope>
    <source>
        <strain evidence="8">C2S</strain>
    </source>
</reference>
<dbReference type="GO" id="GO:0022857">
    <property type="term" value="F:transmembrane transporter activity"/>
    <property type="evidence" value="ECO:0007669"/>
    <property type="project" value="InterPro"/>
</dbReference>
<evidence type="ECO:0000259" key="7">
    <source>
        <dbReference type="PROSITE" id="PS50850"/>
    </source>
</evidence>
<evidence type="ECO:0000256" key="1">
    <source>
        <dbReference type="ARBA" id="ARBA00004141"/>
    </source>
</evidence>